<keyword evidence="1" id="KW-0472">Membrane</keyword>
<dbReference type="SUPFAM" id="SSF56300">
    <property type="entry name" value="Metallo-dependent phosphatases"/>
    <property type="match status" value="1"/>
</dbReference>
<comment type="caution">
    <text evidence="2">The sequence shown here is derived from an EMBL/GenBank/DDBJ whole genome shotgun (WGS) entry which is preliminary data.</text>
</comment>
<feature type="transmembrane region" description="Helical" evidence="1">
    <location>
        <begin position="288"/>
        <end position="306"/>
    </location>
</feature>
<dbReference type="Proteomes" id="UP000023152">
    <property type="component" value="Unassembled WGS sequence"/>
</dbReference>
<feature type="transmembrane region" description="Helical" evidence="1">
    <location>
        <begin position="256"/>
        <end position="276"/>
    </location>
</feature>
<evidence type="ECO:0000256" key="1">
    <source>
        <dbReference type="SAM" id="Phobius"/>
    </source>
</evidence>
<feature type="transmembrane region" description="Helical" evidence="1">
    <location>
        <begin position="226"/>
        <end position="244"/>
    </location>
</feature>
<dbReference type="PANTHER" id="PTHR45673">
    <property type="entry name" value="SERINE/THREONINE-PROTEIN PHOSPHATASE 2B CATALYTIC SUBUNIT 1-RELATED"/>
    <property type="match status" value="1"/>
</dbReference>
<sequence>MQFINEQTSIPRVITIFSAPNYCDVYKNKGACLKFDDELLNIRNLLVRRILIICQILWMFLHGLPFVAEKVTDMLYSILSYGIDTDAAVKAQGPSEVVRKKGGVLKDKVVSVTKLMRMYRVLKENQNNIIQLKQLSVNYLRVYYKADKLLLKKLYQVLMKPNEQIKQMIQCLYKKKIQNLLENKCKSFIEVQKIPKHQKINDIFQFFVVILLCEFWLYVLKRTSSSKQLFFLTKIYTIIFFIFSSKYSKKSQLRHYFLHYILMKSERVFFLLLSFLSTRKEKKNGLFIFFYFFFDIMNCLCFDHSLSPSSKEKKVYPLLKEKLGLKPPQHFKKIKMRSPLCRQKINIPPCDKQKNKKIRYEKVGKLKKKNKVKIMKKKIGKIKNENRNFYIKNGGKKIMKIERRKKNEKDKNESEKKREVKRRKGSFPYCIWNGGVKEPQKTFNIINLSNTCGIRKKHHLQKVFTNAYTSRQQQKIRSSKQGEIENRYININNEKVGWRKIAIIDSITQQDRWQMQRMIIANEEPDCTKRKTTEKRFTKRRLQWKKEQKKEECGHSLELPQRCYLRSSRGRLIEVFVQFWKLIGQVSAFILHLQITKKNNSTSSNTSSL</sequence>
<name>X6M7Q4_RETFI</name>
<evidence type="ECO:0000313" key="3">
    <source>
        <dbReference type="Proteomes" id="UP000023152"/>
    </source>
</evidence>
<feature type="transmembrane region" description="Helical" evidence="1">
    <location>
        <begin position="203"/>
        <end position="220"/>
    </location>
</feature>
<feature type="transmembrane region" description="Helical" evidence="1">
    <location>
        <begin position="46"/>
        <end position="68"/>
    </location>
</feature>
<reference evidence="2 3" key="1">
    <citation type="journal article" date="2013" name="Curr. Biol.">
        <title>The Genome of the Foraminiferan Reticulomyxa filosa.</title>
        <authorList>
            <person name="Glockner G."/>
            <person name="Hulsmann N."/>
            <person name="Schleicher M."/>
            <person name="Noegel A.A."/>
            <person name="Eichinger L."/>
            <person name="Gallinger C."/>
            <person name="Pawlowski J."/>
            <person name="Sierra R."/>
            <person name="Euteneuer U."/>
            <person name="Pillet L."/>
            <person name="Moustafa A."/>
            <person name="Platzer M."/>
            <person name="Groth M."/>
            <person name="Szafranski K."/>
            <person name="Schliwa M."/>
        </authorList>
    </citation>
    <scope>NUCLEOTIDE SEQUENCE [LARGE SCALE GENOMIC DNA]</scope>
</reference>
<dbReference type="InterPro" id="IPR029052">
    <property type="entry name" value="Metallo-depent_PP-like"/>
</dbReference>
<proteinExistence type="predicted"/>
<keyword evidence="1" id="KW-0812">Transmembrane</keyword>
<keyword evidence="3" id="KW-1185">Reference proteome</keyword>
<dbReference type="GO" id="GO:0033192">
    <property type="term" value="F:calmodulin-dependent protein phosphatase activity"/>
    <property type="evidence" value="ECO:0007669"/>
    <property type="project" value="InterPro"/>
</dbReference>
<evidence type="ECO:0000313" key="2">
    <source>
        <dbReference type="EMBL" id="ETO10013.1"/>
    </source>
</evidence>
<keyword evidence="1" id="KW-1133">Transmembrane helix</keyword>
<dbReference type="InterPro" id="IPR043360">
    <property type="entry name" value="PP2B"/>
</dbReference>
<dbReference type="Gene3D" id="3.60.21.10">
    <property type="match status" value="1"/>
</dbReference>
<dbReference type="GO" id="GO:0097720">
    <property type="term" value="P:calcineurin-mediated signaling"/>
    <property type="evidence" value="ECO:0007669"/>
    <property type="project" value="InterPro"/>
</dbReference>
<organism evidence="2 3">
    <name type="scientific">Reticulomyxa filosa</name>
    <dbReference type="NCBI Taxonomy" id="46433"/>
    <lineage>
        <taxon>Eukaryota</taxon>
        <taxon>Sar</taxon>
        <taxon>Rhizaria</taxon>
        <taxon>Retaria</taxon>
        <taxon>Foraminifera</taxon>
        <taxon>Monothalamids</taxon>
        <taxon>Reticulomyxidae</taxon>
        <taxon>Reticulomyxa</taxon>
    </lineage>
</organism>
<dbReference type="AlphaFoldDB" id="X6M7Q4"/>
<dbReference type="EMBL" id="ASPP01023727">
    <property type="protein sequence ID" value="ETO10013.1"/>
    <property type="molecule type" value="Genomic_DNA"/>
</dbReference>
<gene>
    <name evidence="2" type="ORF">RFI_27364</name>
</gene>
<accession>X6M7Q4</accession>
<protein>
    <submittedName>
        <fullName evidence="2">Serine/threonine-protein phosphatase 2B catalytic subunit gamma isoform</fullName>
    </submittedName>
</protein>